<organism evidence="2">
    <name type="scientific">viral metagenome</name>
    <dbReference type="NCBI Taxonomy" id="1070528"/>
    <lineage>
        <taxon>unclassified sequences</taxon>
        <taxon>metagenomes</taxon>
        <taxon>organismal metagenomes</taxon>
    </lineage>
</organism>
<accession>A0A6M3KGS6</accession>
<name>A0A6M3KGS6_9ZZZZ</name>
<dbReference type="EMBL" id="MT141432">
    <property type="protein sequence ID" value="QJA61166.1"/>
    <property type="molecule type" value="Genomic_DNA"/>
</dbReference>
<dbReference type="EMBL" id="MT142446">
    <property type="protein sequence ID" value="QJA81082.1"/>
    <property type="molecule type" value="Genomic_DNA"/>
</dbReference>
<proteinExistence type="predicted"/>
<gene>
    <name evidence="2" type="ORF">MM415A00595_0023</name>
    <name evidence="1" type="ORF">MM415B00994_0023</name>
</gene>
<evidence type="ECO:0000313" key="2">
    <source>
        <dbReference type="EMBL" id="QJA81082.1"/>
    </source>
</evidence>
<protein>
    <submittedName>
        <fullName evidence="2">Uncharacterized protein</fullName>
    </submittedName>
</protein>
<reference evidence="2" key="1">
    <citation type="submission" date="2020-03" db="EMBL/GenBank/DDBJ databases">
        <title>The deep terrestrial virosphere.</title>
        <authorList>
            <person name="Holmfeldt K."/>
            <person name="Nilsson E."/>
            <person name="Simone D."/>
            <person name="Lopez-Fernandez M."/>
            <person name="Wu X."/>
            <person name="de Brujin I."/>
            <person name="Lundin D."/>
            <person name="Andersson A."/>
            <person name="Bertilsson S."/>
            <person name="Dopson M."/>
        </authorList>
    </citation>
    <scope>NUCLEOTIDE SEQUENCE</scope>
    <source>
        <strain evidence="2">MM415A00595</strain>
        <strain evidence="1">MM415B00994</strain>
    </source>
</reference>
<sequence length="79" mass="8983">MKGRNTTVISIRLDDTIMEILKERAGNKSISEYLKAQILKGCSVNNNVVTSVNTMLRPNDKTPDPNAEIIRKRIKELER</sequence>
<evidence type="ECO:0000313" key="1">
    <source>
        <dbReference type="EMBL" id="QJA61166.1"/>
    </source>
</evidence>
<dbReference type="AlphaFoldDB" id="A0A6M3KGS6"/>